<dbReference type="Proteomes" id="UP000219068">
    <property type="component" value="Unassembled WGS sequence"/>
</dbReference>
<dbReference type="AlphaFoldDB" id="A0A285RKY4"/>
<organism evidence="1 2">
    <name type="scientific">Thalassospira xiamenensis</name>
    <dbReference type="NCBI Taxonomy" id="220697"/>
    <lineage>
        <taxon>Bacteria</taxon>
        <taxon>Pseudomonadati</taxon>
        <taxon>Pseudomonadota</taxon>
        <taxon>Alphaproteobacteria</taxon>
        <taxon>Rhodospirillales</taxon>
        <taxon>Thalassospiraceae</taxon>
        <taxon>Thalassospira</taxon>
    </lineage>
</organism>
<reference evidence="1 2" key="1">
    <citation type="submission" date="2017-08" db="EMBL/GenBank/DDBJ databases">
        <authorList>
            <person name="de Groot N.N."/>
        </authorList>
    </citation>
    <scope>NUCLEOTIDE SEQUENCE [LARGE SCALE GENOMIC DNA]</scope>
    <source>
        <strain evidence="1 2">USBA 78</strain>
    </source>
</reference>
<protein>
    <submittedName>
        <fullName evidence="1">Uncharacterized protein</fullName>
    </submittedName>
</protein>
<evidence type="ECO:0000313" key="1">
    <source>
        <dbReference type="EMBL" id="SOB94349.1"/>
    </source>
</evidence>
<evidence type="ECO:0000313" key="2">
    <source>
        <dbReference type="Proteomes" id="UP000219068"/>
    </source>
</evidence>
<gene>
    <name evidence="1" type="ORF">SAMN05428964_101998</name>
</gene>
<dbReference type="RefSeq" id="WP_097050685.1">
    <property type="nucleotide sequence ID" value="NZ_OBMM01000001.1"/>
</dbReference>
<accession>A0A285RKY4</accession>
<sequence length="127" mass="13341">MRIADLAPAIAPGLMAVIISVAATATLQANEAPPAPANWRETKCAMYTDIRAEVLKSIPREDIGADFIKAEENYIAGGCRGRAYACPKTETQLRYANAVSLRVMSGGLSGTFLPYGCPGGPKTPAAQ</sequence>
<dbReference type="EMBL" id="OBMM01000001">
    <property type="protein sequence ID" value="SOB94349.1"/>
    <property type="molecule type" value="Genomic_DNA"/>
</dbReference>
<proteinExistence type="predicted"/>
<name>A0A285RKY4_9PROT</name>